<dbReference type="PANTHER" id="PTHR36058">
    <property type="entry name" value="NUCLEOPHOSMIN"/>
    <property type="match status" value="1"/>
</dbReference>
<reference evidence="2 3" key="1">
    <citation type="submission" date="2023-05" db="EMBL/GenBank/DDBJ databases">
        <title>A 100% complete, gapless, phased diploid assembly of the Scenedesmus obliquus UTEX 3031 genome.</title>
        <authorList>
            <person name="Biondi T.C."/>
            <person name="Hanschen E.R."/>
            <person name="Kwon T."/>
            <person name="Eng W."/>
            <person name="Kruse C.P.S."/>
            <person name="Koehler S.I."/>
            <person name="Kunde Y."/>
            <person name="Gleasner C.D."/>
            <person name="You Mak K.T."/>
            <person name="Polle J."/>
            <person name="Hovde B.T."/>
            <person name="Starkenburg S.R."/>
        </authorList>
    </citation>
    <scope>NUCLEOTIDE SEQUENCE [LARGE SCALE GENOMIC DNA]</scope>
    <source>
        <strain evidence="2 3">DOE0152z</strain>
    </source>
</reference>
<name>A0ABY8UH85_TETOB</name>
<accession>A0ABY8UH85</accession>
<organism evidence="2 3">
    <name type="scientific">Tetradesmus obliquus</name>
    <name type="common">Green alga</name>
    <name type="synonym">Acutodesmus obliquus</name>
    <dbReference type="NCBI Taxonomy" id="3088"/>
    <lineage>
        <taxon>Eukaryota</taxon>
        <taxon>Viridiplantae</taxon>
        <taxon>Chlorophyta</taxon>
        <taxon>core chlorophytes</taxon>
        <taxon>Chlorophyceae</taxon>
        <taxon>CS clade</taxon>
        <taxon>Sphaeropleales</taxon>
        <taxon>Scenedesmaceae</taxon>
        <taxon>Tetradesmus</taxon>
    </lineage>
</organism>
<sequence length="323" mass="34085">MHRHLALLLLACSMMLQLCSQAAGMMPGMGMGGMPEQPKAAAVVSDVKYIKCGVCEALMKQATRKVKAMRGELKPGQRVDESAIIESLELACNPAKPDGAWITHYDMVEDGDRIKLVDTQQASKCNTECATIARACSQVTDSLDLLRCVQVTDSLDLSDLSEALYSGKSRSALTQLACYEMSNVCRVKPPTVPKDRAPGPAHTPMSADEAEREAMMARMKAAGLGGQMYNREDLMQQMQGLQQQADDGEIPSTPMTEVPGDAPAAAAGSVAGTVVETMAKAGEVVGDAVAQAKDAAAAAVGKASSFLKDKLKSFGGVRGEAEL</sequence>
<dbReference type="EMBL" id="CP126219">
    <property type="protein sequence ID" value="WIA20893.1"/>
    <property type="molecule type" value="Genomic_DNA"/>
</dbReference>
<feature type="signal peptide" evidence="1">
    <location>
        <begin position="1"/>
        <end position="22"/>
    </location>
</feature>
<keyword evidence="1" id="KW-0732">Signal</keyword>
<protein>
    <recommendedName>
        <fullName evidence="4">Saposin B-type domain-containing protein</fullName>
    </recommendedName>
</protein>
<evidence type="ECO:0008006" key="4">
    <source>
        <dbReference type="Google" id="ProtNLM"/>
    </source>
</evidence>
<evidence type="ECO:0000313" key="3">
    <source>
        <dbReference type="Proteomes" id="UP001244341"/>
    </source>
</evidence>
<dbReference type="PANTHER" id="PTHR36058:SF1">
    <property type="entry name" value="NUCLEOPHOSMIN"/>
    <property type="match status" value="1"/>
</dbReference>
<dbReference type="Proteomes" id="UP001244341">
    <property type="component" value="Chromosome 12b"/>
</dbReference>
<gene>
    <name evidence="2" type="ORF">OEZ85_005239</name>
</gene>
<evidence type="ECO:0000256" key="1">
    <source>
        <dbReference type="SAM" id="SignalP"/>
    </source>
</evidence>
<keyword evidence="3" id="KW-1185">Reference proteome</keyword>
<evidence type="ECO:0000313" key="2">
    <source>
        <dbReference type="EMBL" id="WIA20893.1"/>
    </source>
</evidence>
<proteinExistence type="predicted"/>
<feature type="chain" id="PRO_5046959512" description="Saposin B-type domain-containing protein" evidence="1">
    <location>
        <begin position="23"/>
        <end position="323"/>
    </location>
</feature>